<evidence type="ECO:0000313" key="2">
    <source>
        <dbReference type="Proteomes" id="UP000784294"/>
    </source>
</evidence>
<protein>
    <submittedName>
        <fullName evidence="1">Uncharacterized protein</fullName>
    </submittedName>
</protein>
<dbReference type="EMBL" id="CAAALY010021552">
    <property type="protein sequence ID" value="VEL14539.1"/>
    <property type="molecule type" value="Genomic_DNA"/>
</dbReference>
<reference evidence="1" key="1">
    <citation type="submission" date="2018-11" db="EMBL/GenBank/DDBJ databases">
        <authorList>
            <consortium name="Pathogen Informatics"/>
        </authorList>
    </citation>
    <scope>NUCLEOTIDE SEQUENCE</scope>
</reference>
<sequence>MFVGGDKETVALTSHFLTEIGSIALNYLRQMSERNNKVLDFHHPHQMREVLSHYLELHAEARDLEQILSDCRETLKYGVKTGNLVFKLPPFLLNMIALKVIIAIQLDTNLAFICEH</sequence>
<comment type="caution">
    <text evidence="1">The sequence shown here is derived from an EMBL/GenBank/DDBJ whole genome shotgun (WGS) entry which is preliminary data.</text>
</comment>
<proteinExistence type="predicted"/>
<dbReference type="AlphaFoldDB" id="A0A3S5AEN8"/>
<name>A0A3S5AEN8_9PLAT</name>
<dbReference type="Gene3D" id="3.90.1150.170">
    <property type="match status" value="1"/>
</dbReference>
<gene>
    <name evidence="1" type="ORF">PXEA_LOCUS7979</name>
</gene>
<dbReference type="OrthoDB" id="6044769at2759"/>
<organism evidence="1 2">
    <name type="scientific">Protopolystoma xenopodis</name>
    <dbReference type="NCBI Taxonomy" id="117903"/>
    <lineage>
        <taxon>Eukaryota</taxon>
        <taxon>Metazoa</taxon>
        <taxon>Spiralia</taxon>
        <taxon>Lophotrochozoa</taxon>
        <taxon>Platyhelminthes</taxon>
        <taxon>Monogenea</taxon>
        <taxon>Polyopisthocotylea</taxon>
        <taxon>Polystomatidea</taxon>
        <taxon>Polystomatidae</taxon>
        <taxon>Protopolystoma</taxon>
    </lineage>
</organism>
<evidence type="ECO:0000313" key="1">
    <source>
        <dbReference type="EMBL" id="VEL14539.1"/>
    </source>
</evidence>
<dbReference type="Proteomes" id="UP000784294">
    <property type="component" value="Unassembled WGS sequence"/>
</dbReference>
<keyword evidence="2" id="KW-1185">Reference proteome</keyword>
<accession>A0A3S5AEN8</accession>